<dbReference type="InterPro" id="IPR037185">
    <property type="entry name" value="EmrE-like"/>
</dbReference>
<evidence type="ECO:0000256" key="8">
    <source>
        <dbReference type="ARBA" id="ARBA00023136"/>
    </source>
</evidence>
<keyword evidence="5 10" id="KW-0812">Transmembrane</keyword>
<dbReference type="InterPro" id="IPR004853">
    <property type="entry name" value="Sugar_P_trans_dom"/>
</dbReference>
<dbReference type="GO" id="GO:0015605">
    <property type="term" value="F:organophosphate ester transmembrane transporter activity"/>
    <property type="evidence" value="ECO:0007669"/>
    <property type="project" value="UniProtKB-ARBA"/>
</dbReference>
<dbReference type="AlphaFoldDB" id="A0AAD3DYU6"/>
<proteinExistence type="predicted"/>
<dbReference type="PANTHER" id="PTHR11132">
    <property type="entry name" value="SOLUTE CARRIER FAMILY 35"/>
    <property type="match status" value="1"/>
</dbReference>
<evidence type="ECO:0000313" key="12">
    <source>
        <dbReference type="EMBL" id="GFR49332.1"/>
    </source>
</evidence>
<dbReference type="EMBL" id="BMAR01000029">
    <property type="protein sequence ID" value="GFR49332.1"/>
    <property type="molecule type" value="Genomic_DNA"/>
</dbReference>
<dbReference type="NCBIfam" id="TIGR00817">
    <property type="entry name" value="tpt"/>
    <property type="match status" value="1"/>
</dbReference>
<evidence type="ECO:0000259" key="11">
    <source>
        <dbReference type="Pfam" id="PF03151"/>
    </source>
</evidence>
<evidence type="ECO:0000256" key="1">
    <source>
        <dbReference type="ARBA" id="ARBA00004508"/>
    </source>
</evidence>
<keyword evidence="13" id="KW-1185">Reference proteome</keyword>
<dbReference type="Pfam" id="PF03151">
    <property type="entry name" value="TPT"/>
    <property type="match status" value="1"/>
</dbReference>
<feature type="transmembrane region" description="Helical" evidence="10">
    <location>
        <begin position="271"/>
        <end position="291"/>
    </location>
</feature>
<evidence type="ECO:0000256" key="10">
    <source>
        <dbReference type="SAM" id="Phobius"/>
    </source>
</evidence>
<keyword evidence="2" id="KW-0813">Transport</keyword>
<evidence type="ECO:0000256" key="5">
    <source>
        <dbReference type="ARBA" id="ARBA00022692"/>
    </source>
</evidence>
<dbReference type="GO" id="GO:0046943">
    <property type="term" value="F:carboxylic acid transmembrane transporter activity"/>
    <property type="evidence" value="ECO:0007669"/>
    <property type="project" value="UniProtKB-ARBA"/>
</dbReference>
<accession>A0AAD3DYU6</accession>
<dbReference type="InterPro" id="IPR050186">
    <property type="entry name" value="TPT_transporter"/>
</dbReference>
<gene>
    <name evidence="12" type="ORF">Agub_g11360</name>
</gene>
<organism evidence="12 13">
    <name type="scientific">Astrephomene gubernaculifera</name>
    <dbReference type="NCBI Taxonomy" id="47775"/>
    <lineage>
        <taxon>Eukaryota</taxon>
        <taxon>Viridiplantae</taxon>
        <taxon>Chlorophyta</taxon>
        <taxon>core chlorophytes</taxon>
        <taxon>Chlorophyceae</taxon>
        <taxon>CS clade</taxon>
        <taxon>Chlamydomonadales</taxon>
        <taxon>Astrephomenaceae</taxon>
        <taxon>Astrephomene</taxon>
    </lineage>
</organism>
<feature type="domain" description="Sugar phosphate transporter" evidence="11">
    <location>
        <begin position="98"/>
        <end position="388"/>
    </location>
</feature>
<dbReference type="InterPro" id="IPR004696">
    <property type="entry name" value="Tpt_PEP_transl"/>
</dbReference>
<evidence type="ECO:0000256" key="4">
    <source>
        <dbReference type="ARBA" id="ARBA00022640"/>
    </source>
</evidence>
<protein>
    <recommendedName>
        <fullName evidence="11">Sugar phosphate transporter domain-containing protein</fullName>
    </recommendedName>
</protein>
<keyword evidence="8 10" id="KW-0472">Membrane</keyword>
<dbReference type="SUPFAM" id="SSF103481">
    <property type="entry name" value="Multidrug resistance efflux transporter EmrE"/>
    <property type="match status" value="2"/>
</dbReference>
<dbReference type="GO" id="GO:0015718">
    <property type="term" value="P:monocarboxylic acid transport"/>
    <property type="evidence" value="ECO:0007669"/>
    <property type="project" value="UniProtKB-ARBA"/>
</dbReference>
<keyword evidence="4" id="KW-0934">Plastid</keyword>
<evidence type="ECO:0000256" key="2">
    <source>
        <dbReference type="ARBA" id="ARBA00022448"/>
    </source>
</evidence>
<feature type="transmembrane region" description="Helical" evidence="10">
    <location>
        <begin position="374"/>
        <end position="391"/>
    </location>
</feature>
<feature type="transmembrane region" description="Helical" evidence="10">
    <location>
        <begin position="216"/>
        <end position="234"/>
    </location>
</feature>
<keyword evidence="6" id="KW-0809">Transit peptide</keyword>
<feature type="region of interest" description="Disordered" evidence="9">
    <location>
        <begin position="46"/>
        <end position="72"/>
    </location>
</feature>
<keyword evidence="7 10" id="KW-1133">Transmembrane helix</keyword>
<name>A0AAD3DYU6_9CHLO</name>
<feature type="non-terminal residue" evidence="12">
    <location>
        <position position="1"/>
    </location>
</feature>
<dbReference type="Proteomes" id="UP001054857">
    <property type="component" value="Unassembled WGS sequence"/>
</dbReference>
<evidence type="ECO:0000256" key="7">
    <source>
        <dbReference type="ARBA" id="ARBA00022989"/>
    </source>
</evidence>
<evidence type="ECO:0000256" key="9">
    <source>
        <dbReference type="SAM" id="MobiDB-lite"/>
    </source>
</evidence>
<reference evidence="12 13" key="1">
    <citation type="journal article" date="2021" name="Sci. Rep.">
        <title>Genome sequencing of the multicellular alga Astrephomene provides insights into convergent evolution of germ-soma differentiation.</title>
        <authorList>
            <person name="Yamashita S."/>
            <person name="Yamamoto K."/>
            <person name="Matsuzaki R."/>
            <person name="Suzuki S."/>
            <person name="Yamaguchi H."/>
            <person name="Hirooka S."/>
            <person name="Minakuchi Y."/>
            <person name="Miyagishima S."/>
            <person name="Kawachi M."/>
            <person name="Toyoda A."/>
            <person name="Nozaki H."/>
        </authorList>
    </citation>
    <scope>NUCLEOTIDE SEQUENCE [LARGE SCALE GENOMIC DNA]</scope>
    <source>
        <strain evidence="12 13">NIES-4017</strain>
    </source>
</reference>
<evidence type="ECO:0000313" key="13">
    <source>
        <dbReference type="Proteomes" id="UP001054857"/>
    </source>
</evidence>
<comment type="subcellular location">
    <subcellularLocation>
        <location evidence="1">Plastid</location>
        <location evidence="1">Chloroplast membrane</location>
        <topology evidence="1">Multi-pass membrane protein</topology>
    </subcellularLocation>
</comment>
<comment type="caution">
    <text evidence="12">The sequence shown here is derived from an EMBL/GenBank/DDBJ whole genome shotgun (WGS) entry which is preliminary data.</text>
</comment>
<evidence type="ECO:0000256" key="6">
    <source>
        <dbReference type="ARBA" id="ARBA00022946"/>
    </source>
</evidence>
<feature type="transmembrane region" description="Helical" evidence="10">
    <location>
        <begin position="133"/>
        <end position="151"/>
    </location>
</feature>
<dbReference type="GO" id="GO:0031969">
    <property type="term" value="C:chloroplast membrane"/>
    <property type="evidence" value="ECO:0007669"/>
    <property type="project" value="UniProtKB-SubCell"/>
</dbReference>
<keyword evidence="3" id="KW-0150">Chloroplast</keyword>
<feature type="transmembrane region" description="Helical" evidence="10">
    <location>
        <begin position="163"/>
        <end position="186"/>
    </location>
</feature>
<feature type="transmembrane region" description="Helical" evidence="10">
    <location>
        <begin position="93"/>
        <end position="113"/>
    </location>
</feature>
<feature type="compositionally biased region" description="Polar residues" evidence="9">
    <location>
        <begin position="49"/>
        <end position="72"/>
    </location>
</feature>
<sequence length="407" mass="43674">CRLQFLYKPKMASLYAPSSNAVFAATQTRKTLKLCPLLQLERRRPIQGSAPQGGSTPTVRQSHSSPCPRRTSSCIRTAATASESAAEGDNPDVASTFVLGALFAGWYAANIAFNLYNKQVLKAFPYPVTVTEAQFLVGSALSVLMWISGIMKPPRITMKTLRSVLPLAVVHTLGNLLTNMSLGAVAVSFTHTIKAGEPFFSVFLSALFLGDKPSPAVLLTLLPVVGGVAVASMTEASFNWYGFLSAMGSNLTFQSRNVLSKKLMLRKDEGGLDNIGLFCCITMVSGLLLLPPCLLMEGWKMTPATLTQLGVADPAQLLCWAVMSGLCFHAYQQMSYMILQRVSPVTHSIGNCVKRVVVIASSVLFFKNPISMQNALGTAIALAGVFAYGQVKRKAGMKKGKSAKASE</sequence>
<evidence type="ECO:0000256" key="3">
    <source>
        <dbReference type="ARBA" id="ARBA00022528"/>
    </source>
</evidence>